<protein>
    <submittedName>
        <fullName evidence="2">Uncharacterized protein</fullName>
    </submittedName>
</protein>
<dbReference type="AlphaFoldDB" id="A0A816U3Y7"/>
<evidence type="ECO:0000313" key="3">
    <source>
        <dbReference type="Proteomes" id="UP000663824"/>
    </source>
</evidence>
<accession>A0A816U3Y7</accession>
<evidence type="ECO:0000256" key="1">
    <source>
        <dbReference type="SAM" id="SignalP"/>
    </source>
</evidence>
<dbReference type="EMBL" id="CAJNRE010011071">
    <property type="protein sequence ID" value="CAF2098309.1"/>
    <property type="molecule type" value="Genomic_DNA"/>
</dbReference>
<organism evidence="2 3">
    <name type="scientific">Rotaria magnacalcarata</name>
    <dbReference type="NCBI Taxonomy" id="392030"/>
    <lineage>
        <taxon>Eukaryota</taxon>
        <taxon>Metazoa</taxon>
        <taxon>Spiralia</taxon>
        <taxon>Gnathifera</taxon>
        <taxon>Rotifera</taxon>
        <taxon>Eurotatoria</taxon>
        <taxon>Bdelloidea</taxon>
        <taxon>Philodinida</taxon>
        <taxon>Philodinidae</taxon>
        <taxon>Rotaria</taxon>
    </lineage>
</organism>
<proteinExistence type="predicted"/>
<gene>
    <name evidence="2" type="ORF">MBJ925_LOCUS21795</name>
</gene>
<sequence>MRQAIGLFAVILWTGMNNQMATSSDAVSLQRIFKDNGISQHFEENYPHVSELLRENFQGTAATLCMAGSSSGQTPLQLFKVGQNMRCAQHGTDNAKTWTNYRQAVLNYLKSLNDDRRLEHARTALADHIYNMHYKRYPNWPNVGELQQSEVYLNVSSSYPLGSWFIGWSCVGYVTVRDYRANSSSYYTDFQGRPDFKIVYCNKQRLQEFEALAQSDMARARQHILDNQLTLVFRELMAALTQ</sequence>
<feature type="chain" id="PRO_5032744297" evidence="1">
    <location>
        <begin position="24"/>
        <end position="242"/>
    </location>
</feature>
<keyword evidence="1" id="KW-0732">Signal</keyword>
<evidence type="ECO:0000313" key="2">
    <source>
        <dbReference type="EMBL" id="CAF2098309.1"/>
    </source>
</evidence>
<feature type="signal peptide" evidence="1">
    <location>
        <begin position="1"/>
        <end position="23"/>
    </location>
</feature>
<reference evidence="2" key="1">
    <citation type="submission" date="2021-02" db="EMBL/GenBank/DDBJ databases">
        <authorList>
            <person name="Nowell W R."/>
        </authorList>
    </citation>
    <scope>NUCLEOTIDE SEQUENCE</scope>
</reference>
<name>A0A816U3Y7_9BILA</name>
<dbReference type="Proteomes" id="UP000663824">
    <property type="component" value="Unassembled WGS sequence"/>
</dbReference>
<comment type="caution">
    <text evidence="2">The sequence shown here is derived from an EMBL/GenBank/DDBJ whole genome shotgun (WGS) entry which is preliminary data.</text>
</comment>